<dbReference type="Gene3D" id="3.40.640.10">
    <property type="entry name" value="Type I PLP-dependent aspartate aminotransferase-like (Major domain)"/>
    <property type="match status" value="1"/>
</dbReference>
<organism evidence="6 7">
    <name type="scientific">Ancylomarina salipaludis</name>
    <dbReference type="NCBI Taxonomy" id="2501299"/>
    <lineage>
        <taxon>Bacteria</taxon>
        <taxon>Pseudomonadati</taxon>
        <taxon>Bacteroidota</taxon>
        <taxon>Bacteroidia</taxon>
        <taxon>Marinilabiliales</taxon>
        <taxon>Marinifilaceae</taxon>
        <taxon>Ancylomarina</taxon>
    </lineage>
</organism>
<evidence type="ECO:0000313" key="7">
    <source>
        <dbReference type="Proteomes" id="UP000289703"/>
    </source>
</evidence>
<keyword evidence="7" id="KW-1185">Reference proteome</keyword>
<proteinExistence type="inferred from homology"/>
<evidence type="ECO:0000256" key="3">
    <source>
        <dbReference type="ARBA" id="ARBA00022679"/>
    </source>
</evidence>
<dbReference type="EMBL" id="SAXA01000008">
    <property type="protein sequence ID" value="RXQ93932.1"/>
    <property type="molecule type" value="Genomic_DNA"/>
</dbReference>
<dbReference type="GO" id="GO:0008483">
    <property type="term" value="F:transaminase activity"/>
    <property type="evidence" value="ECO:0007669"/>
    <property type="project" value="UniProtKB-KW"/>
</dbReference>
<protein>
    <recommendedName>
        <fullName evidence="4">Aminotransferase</fullName>
        <ecNumber evidence="4">2.6.1.-</ecNumber>
    </recommendedName>
</protein>
<dbReference type="PANTHER" id="PTHR42832">
    <property type="entry name" value="AMINO ACID AMINOTRANSFERASE"/>
    <property type="match status" value="1"/>
</dbReference>
<dbReference type="PANTHER" id="PTHR42832:SF3">
    <property type="entry name" value="L-GLUTAMINE--4-(METHYLSULFANYL)-2-OXOBUTANOATE AMINOTRANSFERASE"/>
    <property type="match status" value="1"/>
</dbReference>
<dbReference type="RefSeq" id="WP_129254565.1">
    <property type="nucleotide sequence ID" value="NZ_SAXA01000008.1"/>
</dbReference>
<dbReference type="SUPFAM" id="SSF53383">
    <property type="entry name" value="PLP-dependent transferases"/>
    <property type="match status" value="1"/>
</dbReference>
<keyword evidence="2 4" id="KW-0032">Aminotransferase</keyword>
<comment type="caution">
    <text evidence="6">The sequence shown here is derived from an EMBL/GenBank/DDBJ whole genome shotgun (WGS) entry which is preliminary data.</text>
</comment>
<evidence type="ECO:0000256" key="4">
    <source>
        <dbReference type="RuleBase" id="RU000481"/>
    </source>
</evidence>
<gene>
    <name evidence="6" type="ORF">EO244_10165</name>
</gene>
<comment type="similarity">
    <text evidence="4">Belongs to the class-I pyridoxal-phosphate-dependent aminotransferase family.</text>
</comment>
<comment type="cofactor">
    <cofactor evidence="1 4">
        <name>pyridoxal 5'-phosphate</name>
        <dbReference type="ChEBI" id="CHEBI:597326"/>
    </cofactor>
</comment>
<dbReference type="InterPro" id="IPR004838">
    <property type="entry name" value="NHTrfase_class1_PyrdxlP-BS"/>
</dbReference>
<dbReference type="EC" id="2.6.1.-" evidence="4"/>
<sequence length="382" mass="43322">MAIRIANRLSQVEEYYFSKKLAEVESLKQAGADIINLGIGSPDMPPHPDVKTELVHACDQTGSNHYQSYRGLESFRRAIANWYKSIYEVQLNPATQILPLMGSKEGIMHVSMAFCNPGDTVLVPNPCYPAYLSASKLLNINLKFYHLKEENNWLPDMDEIESLCDESCRMIWTNYPHMPTGANGNMDVFRQLVELAKKKNILIVNDNPYSLILNDKPESLLQVEGVSEYVLEMNSLSKSHNMAGFRVGMLCGSEKNINHVLKVKSNFDSGMYKPIQIAASKALALDSDWYQELNNSYQKRRALVWKLADKLNCQYKKDSVGLFVWARIPDQFDSGESFSDHLLYQKSVFATPGIVFGQEGKKYIRFSLCATEESIQQAINRC</sequence>
<dbReference type="InterPro" id="IPR015424">
    <property type="entry name" value="PyrdxlP-dep_Trfase"/>
</dbReference>
<dbReference type="InterPro" id="IPR015421">
    <property type="entry name" value="PyrdxlP-dep_Trfase_major"/>
</dbReference>
<evidence type="ECO:0000313" key="6">
    <source>
        <dbReference type="EMBL" id="RXQ93932.1"/>
    </source>
</evidence>
<keyword evidence="3 4" id="KW-0808">Transferase</keyword>
<dbReference type="OrthoDB" id="9802328at2"/>
<dbReference type="InterPro" id="IPR050881">
    <property type="entry name" value="LL-DAP_aminotransferase"/>
</dbReference>
<name>A0A4Q1JL44_9BACT</name>
<dbReference type="CDD" id="cd00609">
    <property type="entry name" value="AAT_like"/>
    <property type="match status" value="1"/>
</dbReference>
<dbReference type="Gene3D" id="3.90.1150.10">
    <property type="entry name" value="Aspartate Aminotransferase, domain 1"/>
    <property type="match status" value="1"/>
</dbReference>
<dbReference type="InterPro" id="IPR004839">
    <property type="entry name" value="Aminotransferase_I/II_large"/>
</dbReference>
<reference evidence="6 7" key="1">
    <citation type="submission" date="2019-01" db="EMBL/GenBank/DDBJ databases">
        <title>Ancylomarina salipaludis sp. nov., isolated from a salt marsh.</title>
        <authorList>
            <person name="Yoon J.-H."/>
        </authorList>
    </citation>
    <scope>NUCLEOTIDE SEQUENCE [LARGE SCALE GENOMIC DNA]</scope>
    <source>
        <strain evidence="6 7">SHSM-M15</strain>
    </source>
</reference>
<dbReference type="AlphaFoldDB" id="A0A4Q1JL44"/>
<dbReference type="Pfam" id="PF00155">
    <property type="entry name" value="Aminotran_1_2"/>
    <property type="match status" value="1"/>
</dbReference>
<dbReference type="PROSITE" id="PS00105">
    <property type="entry name" value="AA_TRANSFER_CLASS_1"/>
    <property type="match status" value="1"/>
</dbReference>
<dbReference type="GO" id="GO:0030170">
    <property type="term" value="F:pyridoxal phosphate binding"/>
    <property type="evidence" value="ECO:0007669"/>
    <property type="project" value="InterPro"/>
</dbReference>
<feature type="domain" description="Aminotransferase class I/classII large" evidence="5">
    <location>
        <begin position="33"/>
        <end position="381"/>
    </location>
</feature>
<evidence type="ECO:0000256" key="2">
    <source>
        <dbReference type="ARBA" id="ARBA00022576"/>
    </source>
</evidence>
<evidence type="ECO:0000256" key="1">
    <source>
        <dbReference type="ARBA" id="ARBA00001933"/>
    </source>
</evidence>
<dbReference type="InterPro" id="IPR015422">
    <property type="entry name" value="PyrdxlP-dep_Trfase_small"/>
</dbReference>
<accession>A0A4Q1JL44</accession>
<dbReference type="Proteomes" id="UP000289703">
    <property type="component" value="Unassembled WGS sequence"/>
</dbReference>
<evidence type="ECO:0000259" key="5">
    <source>
        <dbReference type="Pfam" id="PF00155"/>
    </source>
</evidence>